<reference evidence="1" key="2">
    <citation type="journal article" date="2021" name="Microbiome">
        <title>Successional dynamics and alternative stable states in a saline activated sludge microbial community over 9 years.</title>
        <authorList>
            <person name="Wang Y."/>
            <person name="Ye J."/>
            <person name="Ju F."/>
            <person name="Liu L."/>
            <person name="Boyd J.A."/>
            <person name="Deng Y."/>
            <person name="Parks D.H."/>
            <person name="Jiang X."/>
            <person name="Yin X."/>
            <person name="Woodcroft B.J."/>
            <person name="Tyson G.W."/>
            <person name="Hugenholtz P."/>
            <person name="Polz M.F."/>
            <person name="Zhang T."/>
        </authorList>
    </citation>
    <scope>NUCLEOTIDE SEQUENCE</scope>
    <source>
        <strain evidence="1">HKST-UBA10</strain>
    </source>
</reference>
<dbReference type="Proteomes" id="UP000782843">
    <property type="component" value="Unassembled WGS sequence"/>
</dbReference>
<proteinExistence type="predicted"/>
<dbReference type="CDD" id="cd02440">
    <property type="entry name" value="AdoMet_MTases"/>
    <property type="match status" value="1"/>
</dbReference>
<dbReference type="InterPro" id="IPR029063">
    <property type="entry name" value="SAM-dependent_MTases_sf"/>
</dbReference>
<dbReference type="Gene3D" id="3.40.50.150">
    <property type="entry name" value="Vaccinia Virus protein VP39"/>
    <property type="match status" value="1"/>
</dbReference>
<gene>
    <name evidence="1" type="ORF">KC660_00745</name>
</gene>
<dbReference type="EMBL" id="JAGQLG010000026">
    <property type="protein sequence ID" value="MCA9381918.1"/>
    <property type="molecule type" value="Genomic_DNA"/>
</dbReference>
<dbReference type="AlphaFoldDB" id="A0A955L2Z5"/>
<dbReference type="SUPFAM" id="SSF53335">
    <property type="entry name" value="S-adenosyl-L-methionine-dependent methyltransferases"/>
    <property type="match status" value="1"/>
</dbReference>
<accession>A0A955L2Z5</accession>
<sequence>MLELYRKHYIDKDYTSIGLFREIKSKYNPRRILYPGCYVHITPSLVFSDVTYVDSFRNTNKFFDSIEVMEFIKRNKEYGEDAKFTFYYQDYFRNLPEKFNSFDLIISQYGGFVGQATKRYLKKGGVLVCNNSHGDASMASIDSDFELVAVYNRRSDYKFSISGKDLDQYLIPKKEIKITKELLETTMRGIVYTKSPSGYIFSKQ</sequence>
<organism evidence="1 2">
    <name type="scientific">Candidatus Dojkabacteria bacterium</name>
    <dbReference type="NCBI Taxonomy" id="2099670"/>
    <lineage>
        <taxon>Bacteria</taxon>
        <taxon>Candidatus Dojkabacteria</taxon>
    </lineage>
</organism>
<evidence type="ECO:0000313" key="2">
    <source>
        <dbReference type="Proteomes" id="UP000782843"/>
    </source>
</evidence>
<comment type="caution">
    <text evidence="1">The sequence shown here is derived from an EMBL/GenBank/DDBJ whole genome shotgun (WGS) entry which is preliminary data.</text>
</comment>
<reference evidence="1" key="1">
    <citation type="submission" date="2020-04" db="EMBL/GenBank/DDBJ databases">
        <authorList>
            <person name="Zhang T."/>
        </authorList>
    </citation>
    <scope>NUCLEOTIDE SEQUENCE</scope>
    <source>
        <strain evidence="1">HKST-UBA10</strain>
    </source>
</reference>
<dbReference type="GO" id="GO:0032259">
    <property type="term" value="P:methylation"/>
    <property type="evidence" value="ECO:0007669"/>
    <property type="project" value="UniProtKB-KW"/>
</dbReference>
<protein>
    <submittedName>
        <fullName evidence="1">Class I SAM-dependent methyltransferase</fullName>
    </submittedName>
</protein>
<keyword evidence="1" id="KW-0808">Transferase</keyword>
<dbReference type="GO" id="GO:0008168">
    <property type="term" value="F:methyltransferase activity"/>
    <property type="evidence" value="ECO:0007669"/>
    <property type="project" value="UniProtKB-KW"/>
</dbReference>
<keyword evidence="1" id="KW-0489">Methyltransferase</keyword>
<evidence type="ECO:0000313" key="1">
    <source>
        <dbReference type="EMBL" id="MCA9381918.1"/>
    </source>
</evidence>
<name>A0A955L2Z5_9BACT</name>